<dbReference type="AlphaFoldDB" id="A0A5K7X6T9"/>
<dbReference type="Gene3D" id="2.40.50.180">
    <property type="entry name" value="CheA-289, Domain 4"/>
    <property type="match status" value="1"/>
</dbReference>
<dbReference type="GO" id="GO:0006935">
    <property type="term" value="P:chemotaxis"/>
    <property type="evidence" value="ECO:0007669"/>
    <property type="project" value="UniProtKB-KW"/>
</dbReference>
<dbReference type="KEGG" id="lpav:PLANPX_2056"/>
<dbReference type="RefSeq" id="WP_152098411.1">
    <property type="nucleotide sequence ID" value="NZ_AP021861.1"/>
</dbReference>
<evidence type="ECO:0000256" key="4">
    <source>
        <dbReference type="ARBA" id="ARBA00022500"/>
    </source>
</evidence>
<dbReference type="Pfam" id="PF01584">
    <property type="entry name" value="CheW"/>
    <property type="match status" value="1"/>
</dbReference>
<dbReference type="FunFam" id="2.40.50.180:FF:000002">
    <property type="entry name" value="Chemotaxis protein CheW"/>
    <property type="match status" value="1"/>
</dbReference>
<evidence type="ECO:0000259" key="5">
    <source>
        <dbReference type="PROSITE" id="PS50851"/>
    </source>
</evidence>
<reference evidence="7" key="1">
    <citation type="submission" date="2019-10" db="EMBL/GenBank/DDBJ databases">
        <title>Lacipirellula parvula gen. nov., sp. nov., representing a lineage of planctomycetes widespread in freshwater anoxic habitats, and description of the family Lacipirellulaceae.</title>
        <authorList>
            <person name="Dedysh S.N."/>
            <person name="Kulichevskaya I.S."/>
            <person name="Beletsky A.V."/>
            <person name="Rakitin A.L."/>
            <person name="Mardanov A.V."/>
            <person name="Ivanova A.A."/>
            <person name="Saltykova V.X."/>
            <person name="Rijpstra W.I.C."/>
            <person name="Sinninghe Damste J.S."/>
            <person name="Ravin N.V."/>
        </authorList>
    </citation>
    <scope>NUCLEOTIDE SEQUENCE [LARGE SCALE GENOMIC DNA]</scope>
    <source>
        <strain evidence="7">PX69</strain>
    </source>
</reference>
<dbReference type="GO" id="GO:0005829">
    <property type="term" value="C:cytosol"/>
    <property type="evidence" value="ECO:0007669"/>
    <property type="project" value="TreeGrafter"/>
</dbReference>
<name>A0A5K7X6T9_9BACT</name>
<dbReference type="GO" id="GO:0007165">
    <property type="term" value="P:signal transduction"/>
    <property type="evidence" value="ECO:0007669"/>
    <property type="project" value="InterPro"/>
</dbReference>
<dbReference type="InterPro" id="IPR039315">
    <property type="entry name" value="CheW"/>
</dbReference>
<gene>
    <name evidence="6" type="ORF">PLANPX_2056</name>
</gene>
<keyword evidence="3" id="KW-0963">Cytoplasm</keyword>
<dbReference type="PANTHER" id="PTHR22617:SF45">
    <property type="entry name" value="CHEMOTAXIS PROTEIN CHEW"/>
    <property type="match status" value="1"/>
</dbReference>
<dbReference type="EMBL" id="AP021861">
    <property type="protein sequence ID" value="BBO32444.1"/>
    <property type="molecule type" value="Genomic_DNA"/>
</dbReference>
<keyword evidence="4" id="KW-0145">Chemotaxis</keyword>
<evidence type="ECO:0000256" key="1">
    <source>
        <dbReference type="ARBA" id="ARBA00004496"/>
    </source>
</evidence>
<accession>A0A5K7X6T9</accession>
<keyword evidence="7" id="KW-1185">Reference proteome</keyword>
<evidence type="ECO:0000313" key="6">
    <source>
        <dbReference type="EMBL" id="BBO32444.1"/>
    </source>
</evidence>
<protein>
    <recommendedName>
        <fullName evidence="2">Chemotaxis protein CheW</fullName>
    </recommendedName>
</protein>
<comment type="subcellular location">
    <subcellularLocation>
        <location evidence="1">Cytoplasm</location>
    </subcellularLocation>
</comment>
<evidence type="ECO:0000256" key="3">
    <source>
        <dbReference type="ARBA" id="ARBA00022490"/>
    </source>
</evidence>
<sequence length="164" mass="17832">MQDDYAAGELDLARENGQFLTFTLQNEEYGIEILQVQEIKGFSKITPIPNAPPFVRGVMNLRGTVVPIIDLRARFSMTEKQYDQFTCIVVVNVVNRVVGLVVDTVSDVLSIPTDAIAEPPELASLESASCITGMGKLGERIVMLLDTARLVSAENFSAPQVSAA</sequence>
<evidence type="ECO:0000256" key="2">
    <source>
        <dbReference type="ARBA" id="ARBA00021483"/>
    </source>
</evidence>
<evidence type="ECO:0000313" key="7">
    <source>
        <dbReference type="Proteomes" id="UP000326837"/>
    </source>
</evidence>
<feature type="domain" description="CheW-like" evidence="5">
    <location>
        <begin position="16"/>
        <end position="156"/>
    </location>
</feature>
<dbReference type="SMART" id="SM00260">
    <property type="entry name" value="CheW"/>
    <property type="match status" value="1"/>
</dbReference>
<dbReference type="SUPFAM" id="SSF50341">
    <property type="entry name" value="CheW-like"/>
    <property type="match status" value="1"/>
</dbReference>
<dbReference type="PROSITE" id="PS50851">
    <property type="entry name" value="CHEW"/>
    <property type="match status" value="1"/>
</dbReference>
<dbReference type="InterPro" id="IPR036061">
    <property type="entry name" value="CheW-like_dom_sf"/>
</dbReference>
<dbReference type="Gene3D" id="2.30.30.40">
    <property type="entry name" value="SH3 Domains"/>
    <property type="match status" value="1"/>
</dbReference>
<proteinExistence type="predicted"/>
<organism evidence="6 7">
    <name type="scientific">Lacipirellula parvula</name>
    <dbReference type="NCBI Taxonomy" id="2650471"/>
    <lineage>
        <taxon>Bacteria</taxon>
        <taxon>Pseudomonadati</taxon>
        <taxon>Planctomycetota</taxon>
        <taxon>Planctomycetia</taxon>
        <taxon>Pirellulales</taxon>
        <taxon>Lacipirellulaceae</taxon>
        <taxon>Lacipirellula</taxon>
    </lineage>
</organism>
<dbReference type="Proteomes" id="UP000326837">
    <property type="component" value="Chromosome"/>
</dbReference>
<dbReference type="InterPro" id="IPR002545">
    <property type="entry name" value="CheW-lke_dom"/>
</dbReference>
<dbReference type="PANTHER" id="PTHR22617">
    <property type="entry name" value="CHEMOTAXIS SENSOR HISTIDINE KINASE-RELATED"/>
    <property type="match status" value="1"/>
</dbReference>